<dbReference type="EMBL" id="JAACFV010000119">
    <property type="protein sequence ID" value="KAF7505076.1"/>
    <property type="molecule type" value="Genomic_DNA"/>
</dbReference>
<protein>
    <submittedName>
        <fullName evidence="2">Uncharacterized protein</fullName>
    </submittedName>
</protein>
<name>A0A8H7E3D3_9EURO</name>
<gene>
    <name evidence="2" type="ORF">GJ744_001295</name>
</gene>
<dbReference type="AlphaFoldDB" id="A0A8H7E3D3"/>
<feature type="compositionally biased region" description="Polar residues" evidence="1">
    <location>
        <begin position="321"/>
        <end position="333"/>
    </location>
</feature>
<comment type="caution">
    <text evidence="2">The sequence shown here is derived from an EMBL/GenBank/DDBJ whole genome shotgun (WGS) entry which is preliminary data.</text>
</comment>
<dbReference type="Proteomes" id="UP000606974">
    <property type="component" value="Unassembled WGS sequence"/>
</dbReference>
<organism evidence="2 3">
    <name type="scientific">Endocarpon pusillum</name>
    <dbReference type="NCBI Taxonomy" id="364733"/>
    <lineage>
        <taxon>Eukaryota</taxon>
        <taxon>Fungi</taxon>
        <taxon>Dikarya</taxon>
        <taxon>Ascomycota</taxon>
        <taxon>Pezizomycotina</taxon>
        <taxon>Eurotiomycetes</taxon>
        <taxon>Chaetothyriomycetidae</taxon>
        <taxon>Verrucariales</taxon>
        <taxon>Verrucariaceae</taxon>
        <taxon>Endocarpon</taxon>
    </lineage>
</organism>
<proteinExistence type="predicted"/>
<sequence>MGPAMSLHLEEGLRNARLTALNEGKDRVEDILFENDEFVGKLRAAWNDLDPKRKKKFRASPDNIKSAGLRSTTKCSLSPTALAKFLSWKEKPQTFLEIERNFPPARNPVFVRICVLLSELENDYIVNQIRRRILLLIIHGLKTKIASDNSSSRLSPLQWPHFVNVAAQSGLLNGEENSVEDKLAKWAKGGSRYHILATELGGIGSVVLLPFDVSPSQWEKKIAMKGSEHDKIVKSLKEHGICEEARKEISTISSGANTTIHDTAEKIYQYLWKELMFDGSLWLHNNPGTDLGLLIAAANTVSKSPSLGETTRESNRINDLPQGSTTTSRTQDYAQQANQPYIDPRIRVTFDGPQIDKVDVTSQTYATFNGQQTNEPYIDPRTHVTFDGPQTNEVDMDSQTYVTFNGQQTNEPYIDPRTCVTFDGPQTNEVDMDSQSYATFNGPQTNEPYIDPRTCVTFDGPQTNEVDMSSQNYVTFDGPQTNEPYINSIGQTEDNPMLCNASSYIRQSSNPFFVSAS</sequence>
<keyword evidence="3" id="KW-1185">Reference proteome</keyword>
<accession>A0A8H7E3D3</accession>
<dbReference type="OrthoDB" id="4509637at2759"/>
<feature type="region of interest" description="Disordered" evidence="1">
    <location>
        <begin position="304"/>
        <end position="333"/>
    </location>
</feature>
<evidence type="ECO:0000256" key="1">
    <source>
        <dbReference type="SAM" id="MobiDB-lite"/>
    </source>
</evidence>
<evidence type="ECO:0000313" key="2">
    <source>
        <dbReference type="EMBL" id="KAF7505076.1"/>
    </source>
</evidence>
<evidence type="ECO:0000313" key="3">
    <source>
        <dbReference type="Proteomes" id="UP000606974"/>
    </source>
</evidence>
<reference evidence="2" key="1">
    <citation type="submission" date="2020-02" db="EMBL/GenBank/DDBJ databases">
        <authorList>
            <person name="Palmer J.M."/>
        </authorList>
    </citation>
    <scope>NUCLEOTIDE SEQUENCE</scope>
    <source>
        <strain evidence="2">EPUS1.4</strain>
        <tissue evidence="2">Thallus</tissue>
    </source>
</reference>